<feature type="region of interest" description="Disordered" evidence="1">
    <location>
        <begin position="24"/>
        <end position="50"/>
    </location>
</feature>
<evidence type="ECO:0000256" key="1">
    <source>
        <dbReference type="SAM" id="MobiDB-lite"/>
    </source>
</evidence>
<evidence type="ECO:0000313" key="2">
    <source>
        <dbReference type="EMBL" id="EFI96416.1"/>
    </source>
</evidence>
<reference evidence="4 5" key="1">
    <citation type="journal article" date="2010" name="Nat. Biotechnol.">
        <title>Genome sequence of the model mushroom Schizophyllum commune.</title>
        <authorList>
            <person name="Ohm R.A."/>
            <person name="de Jong J.F."/>
            <person name="Lugones L.G."/>
            <person name="Aerts A."/>
            <person name="Kothe E."/>
            <person name="Stajich J.E."/>
            <person name="de Vries R.P."/>
            <person name="Record E."/>
            <person name="Levasseur A."/>
            <person name="Baker S.E."/>
            <person name="Bartholomew K.A."/>
            <person name="Coutinho P.M."/>
            <person name="Erdmann S."/>
            <person name="Fowler T.J."/>
            <person name="Gathman A.C."/>
            <person name="Lombard V."/>
            <person name="Henrissat B."/>
            <person name="Knabe N."/>
            <person name="Kuees U."/>
            <person name="Lilly W.W."/>
            <person name="Lindquist E."/>
            <person name="Lucas S."/>
            <person name="Magnuson J.K."/>
            <person name="Piumi F."/>
            <person name="Raudaskoski M."/>
            <person name="Salamov A."/>
            <person name="Schmutz J."/>
            <person name="Schwarze F.W.M.R."/>
            <person name="vanKuyk P.A."/>
            <person name="Horton J.S."/>
            <person name="Grigoriev I.V."/>
            <person name="Woesten H.A.B."/>
        </authorList>
    </citation>
    <scope>NUCLEOTIDE SEQUENCE [LARGE SCALE GENOMIC DNA]</scope>
    <source>
        <strain evidence="4">H4-8</strain>
        <strain evidence="5">H4-8 / FGSC 9210</strain>
    </source>
</reference>
<dbReference type="AlphaFoldDB" id="D8PPA0"/>
<protein>
    <submittedName>
        <fullName evidence="4">Uncharacterized protein</fullName>
    </submittedName>
</protein>
<dbReference type="EMBL" id="GL377302">
    <property type="protein sequence ID" value="EFJ03654.1"/>
    <property type="molecule type" value="Genomic_DNA"/>
</dbReference>
<dbReference type="EMBL" id="GL377307">
    <property type="protein sequence ID" value="EFI96416.1"/>
    <property type="molecule type" value="Genomic_DNA"/>
</dbReference>
<sequence length="115" mass="13068">MVSHPRKVESLKIILLSRAQLRGEERDYRSEPSVRSQTREVGLPSGPRVMPRRETRLLALTSRLQSSNARCCVNPHSHRHRPLRDLVNAGRIDTNAVRINDSPKTSRAPAPQARF</sequence>
<evidence type="ECO:0000313" key="3">
    <source>
        <dbReference type="EMBL" id="EFI98183.1"/>
    </source>
</evidence>
<accession>D8PPA0</accession>
<feature type="region of interest" description="Disordered" evidence="1">
    <location>
        <begin position="95"/>
        <end position="115"/>
    </location>
</feature>
<gene>
    <name evidence="4" type="ORF">SCHCODRAFT_10071</name>
    <name evidence="3" type="ORF">SCHCODRAFT_10916</name>
    <name evidence="2" type="ORF">SCHCODRAFT_11392</name>
</gene>
<dbReference type="HOGENOM" id="CLU_2110373_0_0_1"/>
<evidence type="ECO:0000313" key="5">
    <source>
        <dbReference type="Proteomes" id="UP000007431"/>
    </source>
</evidence>
<evidence type="ECO:0000313" key="4">
    <source>
        <dbReference type="EMBL" id="EFJ03654.1"/>
    </source>
</evidence>
<proteinExistence type="predicted"/>
<dbReference type="Proteomes" id="UP000007431">
    <property type="component" value="Unassembled WGS sequence"/>
</dbReference>
<dbReference type="EMBL" id="GL377305">
    <property type="protein sequence ID" value="EFI98183.1"/>
    <property type="molecule type" value="Genomic_DNA"/>
</dbReference>
<name>D8PPA0_SCHCM</name>
<organism evidence="5">
    <name type="scientific">Schizophyllum commune (strain H4-8 / FGSC 9210)</name>
    <name type="common">Split gill fungus</name>
    <dbReference type="NCBI Taxonomy" id="578458"/>
    <lineage>
        <taxon>Eukaryota</taxon>
        <taxon>Fungi</taxon>
        <taxon>Dikarya</taxon>
        <taxon>Basidiomycota</taxon>
        <taxon>Agaricomycotina</taxon>
        <taxon>Agaricomycetes</taxon>
        <taxon>Agaricomycetidae</taxon>
        <taxon>Agaricales</taxon>
        <taxon>Schizophyllaceae</taxon>
        <taxon>Schizophyllum</taxon>
    </lineage>
</organism>
<keyword evidence="5" id="KW-1185">Reference proteome</keyword>